<dbReference type="InterPro" id="IPR057229">
    <property type="entry name" value="DUF7907"/>
</dbReference>
<evidence type="ECO:0000259" key="2">
    <source>
        <dbReference type="Pfam" id="PF25484"/>
    </source>
</evidence>
<organism evidence="3 4">
    <name type="scientific">Penicillium angulare</name>
    <dbReference type="NCBI Taxonomy" id="116970"/>
    <lineage>
        <taxon>Eukaryota</taxon>
        <taxon>Fungi</taxon>
        <taxon>Dikarya</taxon>
        <taxon>Ascomycota</taxon>
        <taxon>Pezizomycotina</taxon>
        <taxon>Eurotiomycetes</taxon>
        <taxon>Eurotiomycetidae</taxon>
        <taxon>Eurotiales</taxon>
        <taxon>Aspergillaceae</taxon>
        <taxon>Penicillium</taxon>
    </lineage>
</organism>
<feature type="signal peptide" evidence="1">
    <location>
        <begin position="1"/>
        <end position="16"/>
    </location>
</feature>
<accession>A0A9W9KBN6</accession>
<keyword evidence="1" id="KW-0732">Signal</keyword>
<evidence type="ECO:0000256" key="1">
    <source>
        <dbReference type="SAM" id="SignalP"/>
    </source>
</evidence>
<sequence length="167" mass="18013">MKLLASLALLAASTLATPVAPRAPTKEFKLKTTDSTISEFNNLYLYSYHTGAGLSDGVFSSNATAAPKFSLNGTTAYADLGTSFLWGVEVNGDTNYAAWEPVTINAGQGEAEFAIQDGNFVYSEEQGFAGWLVCPWYHNAPQLFALIKYYDPVIPSSCSKVTLKAVY</sequence>
<evidence type="ECO:0000313" key="4">
    <source>
        <dbReference type="Proteomes" id="UP001149165"/>
    </source>
</evidence>
<feature type="domain" description="DUF7907" evidence="2">
    <location>
        <begin position="25"/>
        <end position="167"/>
    </location>
</feature>
<dbReference type="AlphaFoldDB" id="A0A9W9KBN6"/>
<dbReference type="Pfam" id="PF25484">
    <property type="entry name" value="DUF7907"/>
    <property type="match status" value="1"/>
</dbReference>
<dbReference type="Proteomes" id="UP001149165">
    <property type="component" value="Unassembled WGS sequence"/>
</dbReference>
<dbReference type="OrthoDB" id="3518533at2759"/>
<evidence type="ECO:0000313" key="3">
    <source>
        <dbReference type="EMBL" id="KAJ5100364.1"/>
    </source>
</evidence>
<reference evidence="3" key="2">
    <citation type="journal article" date="2023" name="IMA Fungus">
        <title>Comparative genomic study of the Penicillium genus elucidates a diverse pangenome and 15 lateral gene transfer events.</title>
        <authorList>
            <person name="Petersen C."/>
            <person name="Sorensen T."/>
            <person name="Nielsen M.R."/>
            <person name="Sondergaard T.E."/>
            <person name="Sorensen J.L."/>
            <person name="Fitzpatrick D.A."/>
            <person name="Frisvad J.C."/>
            <person name="Nielsen K.L."/>
        </authorList>
    </citation>
    <scope>NUCLEOTIDE SEQUENCE</scope>
    <source>
        <strain evidence="3">IBT 30069</strain>
    </source>
</reference>
<keyword evidence="4" id="KW-1185">Reference proteome</keyword>
<feature type="chain" id="PRO_5040844209" description="DUF7907 domain-containing protein" evidence="1">
    <location>
        <begin position="17"/>
        <end position="167"/>
    </location>
</feature>
<name>A0A9W9KBN6_9EURO</name>
<protein>
    <recommendedName>
        <fullName evidence="2">DUF7907 domain-containing protein</fullName>
    </recommendedName>
</protein>
<proteinExistence type="predicted"/>
<dbReference type="EMBL" id="JAPQKH010000004">
    <property type="protein sequence ID" value="KAJ5100364.1"/>
    <property type="molecule type" value="Genomic_DNA"/>
</dbReference>
<reference evidence="3" key="1">
    <citation type="submission" date="2022-11" db="EMBL/GenBank/DDBJ databases">
        <authorList>
            <person name="Petersen C."/>
        </authorList>
    </citation>
    <scope>NUCLEOTIDE SEQUENCE</scope>
    <source>
        <strain evidence="3">IBT 30069</strain>
    </source>
</reference>
<gene>
    <name evidence="3" type="ORF">N7456_006416</name>
</gene>
<comment type="caution">
    <text evidence="3">The sequence shown here is derived from an EMBL/GenBank/DDBJ whole genome shotgun (WGS) entry which is preliminary data.</text>
</comment>